<keyword evidence="3" id="KW-1185">Reference proteome</keyword>
<evidence type="ECO:0000313" key="3">
    <source>
        <dbReference type="Proteomes" id="UP000023152"/>
    </source>
</evidence>
<feature type="compositionally biased region" description="Basic and acidic residues" evidence="1">
    <location>
        <begin position="151"/>
        <end position="163"/>
    </location>
</feature>
<dbReference type="AlphaFoldDB" id="X6M0M2"/>
<dbReference type="EMBL" id="ASPP01027061">
    <property type="protein sequence ID" value="ETO06525.1"/>
    <property type="molecule type" value="Genomic_DNA"/>
</dbReference>
<sequence>MGSIPASFLSSTEMNIFQNPSNVSFPSRSTVPSNGMTINPSLLPLTPSLPIPFVSSKEKTELVPPSKVVDEVLNYGVQQMINGASEMSARTASKISFFSMTEPVKMPSFYCVYVFGLQLKPLSRETCLRLPFVLQSNFSETILQAVNKRNESLQEGQQDHETLIKVPKASPNKPKGKKTKKKKQKFEGKEKSRKKHKLHNEVVEEVQFLIKRERKQTVGFF</sequence>
<accession>X6M0M2</accession>
<evidence type="ECO:0000313" key="2">
    <source>
        <dbReference type="EMBL" id="ETO06525.1"/>
    </source>
</evidence>
<name>X6M0M2_RETFI</name>
<evidence type="ECO:0000256" key="1">
    <source>
        <dbReference type="SAM" id="MobiDB-lite"/>
    </source>
</evidence>
<feature type="compositionally biased region" description="Basic residues" evidence="1">
    <location>
        <begin position="174"/>
        <end position="184"/>
    </location>
</feature>
<reference evidence="2 3" key="1">
    <citation type="journal article" date="2013" name="Curr. Biol.">
        <title>The Genome of the Foraminiferan Reticulomyxa filosa.</title>
        <authorList>
            <person name="Glockner G."/>
            <person name="Hulsmann N."/>
            <person name="Schleicher M."/>
            <person name="Noegel A.A."/>
            <person name="Eichinger L."/>
            <person name="Gallinger C."/>
            <person name="Pawlowski J."/>
            <person name="Sierra R."/>
            <person name="Euteneuer U."/>
            <person name="Pillet L."/>
            <person name="Moustafa A."/>
            <person name="Platzer M."/>
            <person name="Groth M."/>
            <person name="Szafranski K."/>
            <person name="Schliwa M."/>
        </authorList>
    </citation>
    <scope>NUCLEOTIDE SEQUENCE [LARGE SCALE GENOMIC DNA]</scope>
</reference>
<comment type="caution">
    <text evidence="2">The sequence shown here is derived from an EMBL/GenBank/DDBJ whole genome shotgun (WGS) entry which is preliminary data.</text>
</comment>
<protein>
    <submittedName>
        <fullName evidence="2">Uncharacterized protein</fullName>
    </submittedName>
</protein>
<proteinExistence type="predicted"/>
<gene>
    <name evidence="2" type="ORF">RFI_30868</name>
</gene>
<organism evidence="2 3">
    <name type="scientific">Reticulomyxa filosa</name>
    <dbReference type="NCBI Taxonomy" id="46433"/>
    <lineage>
        <taxon>Eukaryota</taxon>
        <taxon>Sar</taxon>
        <taxon>Rhizaria</taxon>
        <taxon>Retaria</taxon>
        <taxon>Foraminifera</taxon>
        <taxon>Monothalamids</taxon>
        <taxon>Reticulomyxidae</taxon>
        <taxon>Reticulomyxa</taxon>
    </lineage>
</organism>
<dbReference type="Proteomes" id="UP000023152">
    <property type="component" value="Unassembled WGS sequence"/>
</dbReference>
<feature type="region of interest" description="Disordered" evidence="1">
    <location>
        <begin position="151"/>
        <end position="198"/>
    </location>
</feature>